<dbReference type="SUPFAM" id="SSF111331">
    <property type="entry name" value="NAD kinase/diacylglycerol kinase-like"/>
    <property type="match status" value="1"/>
</dbReference>
<evidence type="ECO:0000256" key="7">
    <source>
        <dbReference type="ARBA" id="ARBA00022777"/>
    </source>
</evidence>
<dbReference type="PROSITE" id="PS50146">
    <property type="entry name" value="DAGK"/>
    <property type="match status" value="1"/>
</dbReference>
<name>A0A939H9A7_9CLOT</name>
<dbReference type="InterPro" id="IPR016064">
    <property type="entry name" value="NAD/diacylglycerol_kinase_sf"/>
</dbReference>
<keyword evidence="9" id="KW-0460">Magnesium</keyword>
<comment type="similarity">
    <text evidence="2">Belongs to the diacylglycerol/lipid kinase family.</text>
</comment>
<evidence type="ECO:0000256" key="12">
    <source>
        <dbReference type="ARBA" id="ARBA00023264"/>
    </source>
</evidence>
<protein>
    <submittedName>
        <fullName evidence="14">Diacylglycerol kinase family lipid kinase</fullName>
    </submittedName>
</protein>
<dbReference type="InterPro" id="IPR045540">
    <property type="entry name" value="YegS/DAGK_C"/>
</dbReference>
<evidence type="ECO:0000256" key="6">
    <source>
        <dbReference type="ARBA" id="ARBA00022741"/>
    </source>
</evidence>
<evidence type="ECO:0000313" key="15">
    <source>
        <dbReference type="Proteomes" id="UP000664218"/>
    </source>
</evidence>
<keyword evidence="5" id="KW-0479">Metal-binding</keyword>
<evidence type="ECO:0000313" key="14">
    <source>
        <dbReference type="EMBL" id="MBO1264055.1"/>
    </source>
</evidence>
<feature type="domain" description="DAGKc" evidence="13">
    <location>
        <begin position="1"/>
        <end position="131"/>
    </location>
</feature>
<dbReference type="GO" id="GO:0008654">
    <property type="term" value="P:phospholipid biosynthetic process"/>
    <property type="evidence" value="ECO:0007669"/>
    <property type="project" value="UniProtKB-KW"/>
</dbReference>
<organism evidence="14 15">
    <name type="scientific">Proteiniclasticum aestuarii</name>
    <dbReference type="NCBI Taxonomy" id="2817862"/>
    <lineage>
        <taxon>Bacteria</taxon>
        <taxon>Bacillati</taxon>
        <taxon>Bacillota</taxon>
        <taxon>Clostridia</taxon>
        <taxon>Eubacteriales</taxon>
        <taxon>Clostridiaceae</taxon>
        <taxon>Proteiniclasticum</taxon>
    </lineage>
</organism>
<evidence type="ECO:0000256" key="1">
    <source>
        <dbReference type="ARBA" id="ARBA00001946"/>
    </source>
</evidence>
<evidence type="ECO:0000256" key="8">
    <source>
        <dbReference type="ARBA" id="ARBA00022840"/>
    </source>
</evidence>
<keyword evidence="4" id="KW-0808">Transferase</keyword>
<comment type="cofactor">
    <cofactor evidence="1">
        <name>Mg(2+)</name>
        <dbReference type="ChEBI" id="CHEBI:18420"/>
    </cofactor>
</comment>
<dbReference type="InterPro" id="IPR005218">
    <property type="entry name" value="Diacylglycerol/lipid_kinase"/>
</dbReference>
<dbReference type="Gene3D" id="3.40.50.10330">
    <property type="entry name" value="Probable inorganic polyphosphate/atp-NAD kinase, domain 1"/>
    <property type="match status" value="1"/>
</dbReference>
<dbReference type="PANTHER" id="PTHR12358:SF106">
    <property type="entry name" value="LIPID KINASE YEGS"/>
    <property type="match status" value="1"/>
</dbReference>
<dbReference type="RefSeq" id="WP_207598577.1">
    <property type="nucleotide sequence ID" value="NZ_JAFNJU010000002.1"/>
</dbReference>
<dbReference type="Proteomes" id="UP000664218">
    <property type="component" value="Unassembled WGS sequence"/>
</dbReference>
<keyword evidence="10" id="KW-0443">Lipid metabolism</keyword>
<keyword evidence="6" id="KW-0547">Nucleotide-binding</keyword>
<evidence type="ECO:0000256" key="11">
    <source>
        <dbReference type="ARBA" id="ARBA00023209"/>
    </source>
</evidence>
<dbReference type="SMART" id="SM00046">
    <property type="entry name" value="DAGKc"/>
    <property type="match status" value="1"/>
</dbReference>
<keyword evidence="12" id="KW-1208">Phospholipid metabolism</keyword>
<dbReference type="InterPro" id="IPR001206">
    <property type="entry name" value="Diacylglycerol_kinase_cat_dom"/>
</dbReference>
<evidence type="ECO:0000256" key="3">
    <source>
        <dbReference type="ARBA" id="ARBA00022516"/>
    </source>
</evidence>
<dbReference type="Pfam" id="PF00781">
    <property type="entry name" value="DAGK_cat"/>
    <property type="match status" value="1"/>
</dbReference>
<evidence type="ECO:0000256" key="4">
    <source>
        <dbReference type="ARBA" id="ARBA00022679"/>
    </source>
</evidence>
<comment type="caution">
    <text evidence="14">The sequence shown here is derived from an EMBL/GenBank/DDBJ whole genome shotgun (WGS) entry which is preliminary data.</text>
</comment>
<keyword evidence="7 14" id="KW-0418">Kinase</keyword>
<keyword evidence="11" id="KW-0594">Phospholipid biosynthesis</keyword>
<evidence type="ECO:0000256" key="9">
    <source>
        <dbReference type="ARBA" id="ARBA00022842"/>
    </source>
</evidence>
<evidence type="ECO:0000256" key="2">
    <source>
        <dbReference type="ARBA" id="ARBA00005983"/>
    </source>
</evidence>
<dbReference type="GO" id="GO:0046872">
    <property type="term" value="F:metal ion binding"/>
    <property type="evidence" value="ECO:0007669"/>
    <property type="project" value="UniProtKB-KW"/>
</dbReference>
<dbReference type="NCBIfam" id="TIGR00147">
    <property type="entry name" value="YegS/Rv2252/BmrU family lipid kinase"/>
    <property type="match status" value="1"/>
</dbReference>
<dbReference type="InterPro" id="IPR050187">
    <property type="entry name" value="Lipid_Phosphate_FormReg"/>
</dbReference>
<evidence type="ECO:0000259" key="13">
    <source>
        <dbReference type="PROSITE" id="PS50146"/>
    </source>
</evidence>
<dbReference type="EMBL" id="JAFNJU010000002">
    <property type="protein sequence ID" value="MBO1264055.1"/>
    <property type="molecule type" value="Genomic_DNA"/>
</dbReference>
<evidence type="ECO:0000256" key="5">
    <source>
        <dbReference type="ARBA" id="ARBA00022723"/>
    </source>
</evidence>
<keyword evidence="15" id="KW-1185">Reference proteome</keyword>
<dbReference type="GO" id="GO:0005886">
    <property type="term" value="C:plasma membrane"/>
    <property type="evidence" value="ECO:0007669"/>
    <property type="project" value="TreeGrafter"/>
</dbReference>
<dbReference type="GO" id="GO:0005524">
    <property type="term" value="F:ATP binding"/>
    <property type="evidence" value="ECO:0007669"/>
    <property type="project" value="UniProtKB-KW"/>
</dbReference>
<dbReference type="Pfam" id="PF19279">
    <property type="entry name" value="YegS_C"/>
    <property type="match status" value="1"/>
</dbReference>
<keyword evidence="8" id="KW-0067">ATP-binding</keyword>
<dbReference type="Gene3D" id="2.60.200.40">
    <property type="match status" value="1"/>
</dbReference>
<evidence type="ECO:0000256" key="10">
    <source>
        <dbReference type="ARBA" id="ARBA00023098"/>
    </source>
</evidence>
<dbReference type="PANTHER" id="PTHR12358">
    <property type="entry name" value="SPHINGOSINE KINASE"/>
    <property type="match status" value="1"/>
</dbReference>
<dbReference type="AlphaFoldDB" id="A0A939H9A7"/>
<dbReference type="InterPro" id="IPR017438">
    <property type="entry name" value="ATP-NAD_kinase_N"/>
</dbReference>
<keyword evidence="3" id="KW-0444">Lipid biosynthesis</keyword>
<reference evidence="14" key="1">
    <citation type="submission" date="2021-03" db="EMBL/GenBank/DDBJ databases">
        <title>Proteiniclasticum marinus sp. nov., isolated from tidal flat sediment.</title>
        <authorList>
            <person name="Namirimu T."/>
            <person name="Yang J.-A."/>
            <person name="Yang S.-H."/>
            <person name="Kim Y.-J."/>
            <person name="Kwon K.K."/>
        </authorList>
    </citation>
    <scope>NUCLEOTIDE SEQUENCE</scope>
    <source>
        <strain evidence="14">SCR006</strain>
    </source>
</reference>
<accession>A0A939H9A7</accession>
<dbReference type="GO" id="GO:0004143">
    <property type="term" value="F:ATP-dependent diacylglycerol kinase activity"/>
    <property type="evidence" value="ECO:0007669"/>
    <property type="project" value="TreeGrafter"/>
</dbReference>
<proteinExistence type="inferred from homology"/>
<gene>
    <name evidence="14" type="ORF">J3A84_03225</name>
</gene>
<sequence>MKKAQVIINPSSGRGKAEDYADPIIKILEKRYEEVEIRKTEGAGDAKRFADEGTRDGANLIVAVGGDGTVNEAVNGIASHEKRPKFAIIPLGTVNDLARVLGIPLDPEEAIEILSEEHLVTIDLAKASDTYFTNGLAVGKIPESIHEVTAEEKSKLGPLAYIWAGAKKLLENEKIAVKVLSEEREFEGELTAVVMSLTGQLGGIKEVFPEAKLQDGKIHILLVHEMDLAETAKILPEILSRQITESENMTYITTEKVTLEALHGEDYVSDVDGEEGPHLPFTVEVLKAHLQVLVP</sequence>